<accession>A0A543F1N5</accession>
<keyword evidence="3" id="KW-1185">Reference proteome</keyword>
<evidence type="ECO:0000313" key="3">
    <source>
        <dbReference type="Proteomes" id="UP000320235"/>
    </source>
</evidence>
<feature type="transmembrane region" description="Helical" evidence="1">
    <location>
        <begin position="12"/>
        <end position="36"/>
    </location>
</feature>
<keyword evidence="1" id="KW-0472">Membrane</keyword>
<reference evidence="2 3" key="1">
    <citation type="submission" date="2019-06" db="EMBL/GenBank/DDBJ databases">
        <title>Sequencing the genomes of 1000 actinobacteria strains.</title>
        <authorList>
            <person name="Klenk H.-P."/>
        </authorList>
    </citation>
    <scope>NUCLEOTIDE SEQUENCE [LARGE SCALE GENOMIC DNA]</scope>
    <source>
        <strain evidence="2 3">DSM 105492</strain>
    </source>
</reference>
<evidence type="ECO:0000313" key="2">
    <source>
        <dbReference type="EMBL" id="TQM27713.1"/>
    </source>
</evidence>
<comment type="caution">
    <text evidence="2">The sequence shown here is derived from an EMBL/GenBank/DDBJ whole genome shotgun (WGS) entry which is preliminary data.</text>
</comment>
<sequence length="93" mass="8976">MSTPRTLHASSSARVFGGVIGGAVGVIVAGLVVLVLGVGLDWGGVGGGAAMGVGVGLVAIGMYVWGYANGLRKAGRGATAPGGAWLPSRDGQE</sequence>
<gene>
    <name evidence="2" type="ORF">FB391_1740</name>
</gene>
<dbReference type="AlphaFoldDB" id="A0A543F1N5"/>
<dbReference type="EMBL" id="VFPE01000002">
    <property type="protein sequence ID" value="TQM27713.1"/>
    <property type="molecule type" value="Genomic_DNA"/>
</dbReference>
<organism evidence="2 3">
    <name type="scientific">Microbacterium kyungheense</name>
    <dbReference type="NCBI Taxonomy" id="1263636"/>
    <lineage>
        <taxon>Bacteria</taxon>
        <taxon>Bacillati</taxon>
        <taxon>Actinomycetota</taxon>
        <taxon>Actinomycetes</taxon>
        <taxon>Micrococcales</taxon>
        <taxon>Microbacteriaceae</taxon>
        <taxon>Microbacterium</taxon>
    </lineage>
</organism>
<proteinExistence type="predicted"/>
<evidence type="ECO:0000256" key="1">
    <source>
        <dbReference type="SAM" id="Phobius"/>
    </source>
</evidence>
<dbReference type="RefSeq" id="WP_141894035.1">
    <property type="nucleotide sequence ID" value="NZ_BAABLH010000021.1"/>
</dbReference>
<dbReference type="Proteomes" id="UP000320235">
    <property type="component" value="Unassembled WGS sequence"/>
</dbReference>
<keyword evidence="1" id="KW-1133">Transmembrane helix</keyword>
<keyword evidence="1" id="KW-0812">Transmembrane</keyword>
<feature type="transmembrane region" description="Helical" evidence="1">
    <location>
        <begin position="42"/>
        <end position="66"/>
    </location>
</feature>
<protein>
    <submittedName>
        <fullName evidence="2">Uncharacterized protein</fullName>
    </submittedName>
</protein>
<name>A0A543F1N5_9MICO</name>